<keyword evidence="2" id="KW-0732">Signal</keyword>
<evidence type="ECO:0008006" key="5">
    <source>
        <dbReference type="Google" id="ProtNLM"/>
    </source>
</evidence>
<feature type="compositionally biased region" description="Basic and acidic residues" evidence="1">
    <location>
        <begin position="56"/>
        <end position="69"/>
    </location>
</feature>
<evidence type="ECO:0000313" key="3">
    <source>
        <dbReference type="EMBL" id="MDG0815758.1"/>
    </source>
</evidence>
<dbReference type="EMBL" id="JANRMI010000001">
    <property type="protein sequence ID" value="MDG0815758.1"/>
    <property type="molecule type" value="Genomic_DNA"/>
</dbReference>
<evidence type="ECO:0000313" key="4">
    <source>
        <dbReference type="Proteomes" id="UP001152321"/>
    </source>
</evidence>
<sequence>MKFATVLMSLLFAGMMAHAQGEAPATTPAGGAEMSAPKAETSVKKDKKHKKHGKKEKSEKSEKTEGMTK</sequence>
<evidence type="ECO:0000256" key="1">
    <source>
        <dbReference type="SAM" id="MobiDB-lite"/>
    </source>
</evidence>
<accession>A0ABT6DG31</accession>
<organism evidence="3 4">
    <name type="scientific">Bdellovibrio svalbardensis</name>
    <dbReference type="NCBI Taxonomy" id="2972972"/>
    <lineage>
        <taxon>Bacteria</taxon>
        <taxon>Pseudomonadati</taxon>
        <taxon>Bdellovibrionota</taxon>
        <taxon>Bdellovibrionia</taxon>
        <taxon>Bdellovibrionales</taxon>
        <taxon>Pseudobdellovibrionaceae</taxon>
        <taxon>Bdellovibrio</taxon>
    </lineage>
</organism>
<evidence type="ECO:0000256" key="2">
    <source>
        <dbReference type="SAM" id="SignalP"/>
    </source>
</evidence>
<dbReference type="Proteomes" id="UP001152321">
    <property type="component" value="Unassembled WGS sequence"/>
</dbReference>
<feature type="chain" id="PRO_5045447962" description="Pentapeptide MXKDX repeat protein" evidence="2">
    <location>
        <begin position="20"/>
        <end position="69"/>
    </location>
</feature>
<dbReference type="RefSeq" id="WP_277577228.1">
    <property type="nucleotide sequence ID" value="NZ_JANRMI010000001.1"/>
</dbReference>
<feature type="region of interest" description="Disordered" evidence="1">
    <location>
        <begin position="20"/>
        <end position="69"/>
    </location>
</feature>
<gene>
    <name evidence="3" type="ORF">NWE73_05260</name>
</gene>
<comment type="caution">
    <text evidence="3">The sequence shown here is derived from an EMBL/GenBank/DDBJ whole genome shotgun (WGS) entry which is preliminary data.</text>
</comment>
<feature type="signal peptide" evidence="2">
    <location>
        <begin position="1"/>
        <end position="19"/>
    </location>
</feature>
<protein>
    <recommendedName>
        <fullName evidence="5">Pentapeptide MXKDX repeat protein</fullName>
    </recommendedName>
</protein>
<keyword evidence="4" id="KW-1185">Reference proteome</keyword>
<feature type="compositionally biased region" description="Basic residues" evidence="1">
    <location>
        <begin position="45"/>
        <end position="55"/>
    </location>
</feature>
<reference evidence="3" key="1">
    <citation type="submission" date="2022-08" db="EMBL/GenBank/DDBJ databases">
        <title>Novel Bdellovibrio Species Isolated from Svalbard: Designation Bdellovibrio svalbardensis.</title>
        <authorList>
            <person name="Mitchell R.J."/>
            <person name="Choi S.Y."/>
        </authorList>
    </citation>
    <scope>NUCLEOTIDE SEQUENCE</scope>
    <source>
        <strain evidence="3">PAP01</strain>
    </source>
</reference>
<feature type="compositionally biased region" description="Low complexity" evidence="1">
    <location>
        <begin position="21"/>
        <end position="33"/>
    </location>
</feature>
<name>A0ABT6DG31_9BACT</name>
<proteinExistence type="predicted"/>